<dbReference type="InterPro" id="IPR020605">
    <property type="entry name" value="Octanoyltransferase_CS"/>
</dbReference>
<keyword evidence="2 6" id="KW-0963">Cytoplasm</keyword>
<keyword evidence="3 6" id="KW-0808">Transferase</keyword>
<evidence type="ECO:0000256" key="3">
    <source>
        <dbReference type="ARBA" id="ARBA00022679"/>
    </source>
</evidence>
<comment type="caution">
    <text evidence="9">The sequence shown here is derived from an EMBL/GenBank/DDBJ whole genome shotgun (WGS) entry which is preliminary data.</text>
</comment>
<name>A0A3N6PXG7_9BURK</name>
<evidence type="ECO:0000259" key="8">
    <source>
        <dbReference type="PROSITE" id="PS51733"/>
    </source>
</evidence>
<dbReference type="EMBL" id="RQIS01000012">
    <property type="protein sequence ID" value="RQH04676.1"/>
    <property type="molecule type" value="Genomic_DNA"/>
</dbReference>
<feature type="binding site" evidence="6">
    <location>
        <begin position="95"/>
        <end position="102"/>
    </location>
    <ligand>
        <name>substrate</name>
    </ligand>
</feature>
<dbReference type="SUPFAM" id="SSF55681">
    <property type="entry name" value="Class II aaRS and biotin synthetases"/>
    <property type="match status" value="1"/>
</dbReference>
<dbReference type="InterPro" id="IPR004143">
    <property type="entry name" value="BPL_LPL_catalytic"/>
</dbReference>
<dbReference type="GO" id="GO:0033819">
    <property type="term" value="F:lipoyl(octanoyl) transferase activity"/>
    <property type="evidence" value="ECO:0007669"/>
    <property type="project" value="UniProtKB-EC"/>
</dbReference>
<gene>
    <name evidence="6 9" type="primary">lipB</name>
    <name evidence="9" type="ORF">D1Y85_17460</name>
</gene>
<dbReference type="EC" id="2.3.1.181" evidence="6"/>
<dbReference type="HAMAP" id="MF_00013">
    <property type="entry name" value="LipB"/>
    <property type="match status" value="1"/>
</dbReference>
<reference evidence="9 10" key="1">
    <citation type="submission" date="2018-11" db="EMBL/GenBank/DDBJ databases">
        <title>Paraburkholderia sp. DHOA04, isolated from soil.</title>
        <authorList>
            <person name="Gao Z.-H."/>
            <person name="Qiu L.-H."/>
            <person name="Fu J.-C."/>
        </authorList>
    </citation>
    <scope>NUCLEOTIDE SEQUENCE [LARGE SCALE GENOMIC DNA]</scope>
    <source>
        <strain evidence="9 10">DHOA04</strain>
    </source>
</reference>
<dbReference type="NCBIfam" id="TIGR00214">
    <property type="entry name" value="lipB"/>
    <property type="match status" value="1"/>
</dbReference>
<feature type="binding site" evidence="6">
    <location>
        <begin position="175"/>
        <end position="177"/>
    </location>
    <ligand>
        <name>substrate</name>
    </ligand>
</feature>
<feature type="region of interest" description="Disordered" evidence="7">
    <location>
        <begin position="1"/>
        <end position="26"/>
    </location>
</feature>
<keyword evidence="10" id="KW-1185">Reference proteome</keyword>
<dbReference type="FunFam" id="3.30.930.10:FF:000020">
    <property type="entry name" value="Octanoyltransferase"/>
    <property type="match status" value="1"/>
</dbReference>
<dbReference type="UniPathway" id="UPA00538">
    <property type="reaction ID" value="UER00592"/>
</dbReference>
<keyword evidence="4 6" id="KW-0012">Acyltransferase</keyword>
<dbReference type="InterPro" id="IPR045864">
    <property type="entry name" value="aa-tRNA-synth_II/BPL/LPL"/>
</dbReference>
<comment type="similarity">
    <text evidence="6">Belongs to the LipB family.</text>
</comment>
<comment type="catalytic activity">
    <reaction evidence="6">
        <text>octanoyl-[ACP] + L-lysyl-[protein] = N(6)-octanoyl-L-lysyl-[protein] + holo-[ACP] + H(+)</text>
        <dbReference type="Rhea" id="RHEA:17665"/>
        <dbReference type="Rhea" id="RHEA-COMP:9636"/>
        <dbReference type="Rhea" id="RHEA-COMP:9685"/>
        <dbReference type="Rhea" id="RHEA-COMP:9752"/>
        <dbReference type="Rhea" id="RHEA-COMP:9928"/>
        <dbReference type="ChEBI" id="CHEBI:15378"/>
        <dbReference type="ChEBI" id="CHEBI:29969"/>
        <dbReference type="ChEBI" id="CHEBI:64479"/>
        <dbReference type="ChEBI" id="CHEBI:78463"/>
        <dbReference type="ChEBI" id="CHEBI:78809"/>
        <dbReference type="EC" id="2.3.1.181"/>
    </reaction>
</comment>
<dbReference type="PROSITE" id="PS01313">
    <property type="entry name" value="LIPB"/>
    <property type="match status" value="1"/>
</dbReference>
<evidence type="ECO:0000256" key="1">
    <source>
        <dbReference type="ARBA" id="ARBA00004821"/>
    </source>
</evidence>
<evidence type="ECO:0000256" key="4">
    <source>
        <dbReference type="ARBA" id="ARBA00023315"/>
    </source>
</evidence>
<comment type="function">
    <text evidence="5 6">Catalyzes the transfer of endogenously produced octanoic acid from octanoyl-acyl-carrier-protein onto the lipoyl domains of lipoate-dependent enzymes. Lipoyl-ACP can also act as a substrate although octanoyl-ACP is likely to be the physiological substrate.</text>
</comment>
<proteinExistence type="inferred from homology"/>
<dbReference type="NCBIfam" id="NF010922">
    <property type="entry name" value="PRK14342.1"/>
    <property type="match status" value="1"/>
</dbReference>
<dbReference type="PANTHER" id="PTHR10993:SF7">
    <property type="entry name" value="LIPOYLTRANSFERASE 2, MITOCHONDRIAL-RELATED"/>
    <property type="match status" value="1"/>
</dbReference>
<dbReference type="PROSITE" id="PS51733">
    <property type="entry name" value="BPL_LPL_CATALYTIC"/>
    <property type="match status" value="1"/>
</dbReference>
<dbReference type="InterPro" id="IPR000544">
    <property type="entry name" value="Octanoyltransferase"/>
</dbReference>
<feature type="region of interest" description="Disordered" evidence="7">
    <location>
        <begin position="256"/>
        <end position="292"/>
    </location>
</feature>
<dbReference type="CDD" id="cd16444">
    <property type="entry name" value="LipB"/>
    <property type="match status" value="1"/>
</dbReference>
<evidence type="ECO:0000256" key="7">
    <source>
        <dbReference type="SAM" id="MobiDB-lite"/>
    </source>
</evidence>
<dbReference type="Gene3D" id="3.30.930.10">
    <property type="entry name" value="Bira Bifunctional Protein, Domain 2"/>
    <property type="match status" value="1"/>
</dbReference>
<dbReference type="PANTHER" id="PTHR10993">
    <property type="entry name" value="OCTANOYLTRANSFERASE"/>
    <property type="match status" value="1"/>
</dbReference>
<evidence type="ECO:0000256" key="2">
    <source>
        <dbReference type="ARBA" id="ARBA00022490"/>
    </source>
</evidence>
<accession>A0A3N6PXG7</accession>
<dbReference type="OrthoDB" id="9787061at2"/>
<comment type="miscellaneous">
    <text evidence="6">In the reaction, the free carboxyl group of octanoic acid is attached via an amide linkage to the epsilon-amino group of a specific lysine residue of lipoyl domains of lipoate-dependent enzymes.</text>
</comment>
<comment type="pathway">
    <text evidence="1 6">Protein modification; protein lipoylation via endogenous pathway; protein N(6)-(lipoyl)lysine from octanoyl-[acyl-carrier-protein]: step 1/2.</text>
</comment>
<protein>
    <recommendedName>
        <fullName evidence="6">Octanoyltransferase</fullName>
        <ecNumber evidence="6">2.3.1.181</ecNumber>
    </recommendedName>
    <alternativeName>
        <fullName evidence="6">Lipoate-protein ligase B</fullName>
    </alternativeName>
    <alternativeName>
        <fullName evidence="6">Lipoyl/octanoyl transferase</fullName>
    </alternativeName>
    <alternativeName>
        <fullName evidence="6">Octanoyl-[acyl-carrier-protein]-protein N-octanoyltransferase</fullName>
    </alternativeName>
</protein>
<evidence type="ECO:0000313" key="10">
    <source>
        <dbReference type="Proteomes" id="UP000272778"/>
    </source>
</evidence>
<feature type="binding site" evidence="6">
    <location>
        <begin position="188"/>
        <end position="190"/>
    </location>
    <ligand>
        <name>substrate</name>
    </ligand>
</feature>
<organism evidence="9 10">
    <name type="scientific">Paraburkholderia dinghuensis</name>
    <dbReference type="NCBI Taxonomy" id="2305225"/>
    <lineage>
        <taxon>Bacteria</taxon>
        <taxon>Pseudomonadati</taxon>
        <taxon>Pseudomonadota</taxon>
        <taxon>Betaproteobacteria</taxon>
        <taxon>Burkholderiales</taxon>
        <taxon>Burkholderiaceae</taxon>
        <taxon>Paraburkholderia</taxon>
    </lineage>
</organism>
<evidence type="ECO:0000256" key="5">
    <source>
        <dbReference type="ARBA" id="ARBA00024732"/>
    </source>
</evidence>
<dbReference type="GO" id="GO:0009249">
    <property type="term" value="P:protein lipoylation"/>
    <property type="evidence" value="ECO:0007669"/>
    <property type="project" value="InterPro"/>
</dbReference>
<comment type="subcellular location">
    <subcellularLocation>
        <location evidence="6">Cytoplasm</location>
    </subcellularLocation>
</comment>
<feature type="active site" description="Acyl-thioester intermediate" evidence="6">
    <location>
        <position position="206"/>
    </location>
</feature>
<evidence type="ECO:0000256" key="6">
    <source>
        <dbReference type="HAMAP-Rule" id="MF_00013"/>
    </source>
</evidence>
<dbReference type="Pfam" id="PF21948">
    <property type="entry name" value="LplA-B_cat"/>
    <property type="match status" value="1"/>
</dbReference>
<feature type="domain" description="BPL/LPL catalytic" evidence="8">
    <location>
        <begin position="55"/>
        <end position="244"/>
    </location>
</feature>
<dbReference type="AlphaFoldDB" id="A0A3N6PXG7"/>
<dbReference type="Proteomes" id="UP000272778">
    <property type="component" value="Unassembled WGS sequence"/>
</dbReference>
<sequence length="292" mass="30157">MCATPVSPLPVTSDPDMPGPVSPANPGSIELRWRGVEPYQASFDAMREFTAARTADTPDEIWLVEHPPVFTLGQAGKPEHLLVANSGIELVQIDRGGQITYHGPGQVVAYLLLDLRRRRLMVRELVTLIEAAVIETLAAYNLAGVRKDGAPGIYVPDVEQSSDASVAHAGAKVAALGLKIRNGCSYHGVSLNVSMDLSPFLAINPCGYAGLETVDMATLGATASWNDVAATLAARLEANLDGHALAHNAPDLPVAEAAAADPAAEAAAGDPAAQAASGGQPPQPQAGTVPAA</sequence>
<evidence type="ECO:0000313" key="9">
    <source>
        <dbReference type="EMBL" id="RQH04676.1"/>
    </source>
</evidence>
<dbReference type="RefSeq" id="WP_124152329.1">
    <property type="nucleotide sequence ID" value="NZ_RQIS01000012.1"/>
</dbReference>
<dbReference type="GO" id="GO:0005737">
    <property type="term" value="C:cytoplasm"/>
    <property type="evidence" value="ECO:0007669"/>
    <property type="project" value="UniProtKB-SubCell"/>
</dbReference>
<feature type="site" description="Lowers pKa of active site Cys" evidence="6">
    <location>
        <position position="172"/>
    </location>
</feature>
<dbReference type="NCBIfam" id="NF010923">
    <property type="entry name" value="PRK14343.1"/>
    <property type="match status" value="1"/>
</dbReference>